<keyword evidence="1" id="KW-0418">Kinase</keyword>
<dbReference type="Proteomes" id="UP001149954">
    <property type="component" value="Unassembled WGS sequence"/>
</dbReference>
<evidence type="ECO:0000313" key="1">
    <source>
        <dbReference type="EMBL" id="KAJ5520798.1"/>
    </source>
</evidence>
<reference evidence="1" key="1">
    <citation type="submission" date="2022-12" db="EMBL/GenBank/DDBJ databases">
        <authorList>
            <person name="Petersen C."/>
        </authorList>
    </citation>
    <scope>NUCLEOTIDE SEQUENCE</scope>
    <source>
        <strain evidence="1">IBT 29495</strain>
    </source>
</reference>
<comment type="caution">
    <text evidence="1">The sequence shown here is derived from an EMBL/GenBank/DDBJ whole genome shotgun (WGS) entry which is preliminary data.</text>
</comment>
<organism evidence="1 2">
    <name type="scientific">Penicillium fimorum</name>
    <dbReference type="NCBI Taxonomy" id="1882269"/>
    <lineage>
        <taxon>Eukaryota</taxon>
        <taxon>Fungi</taxon>
        <taxon>Dikarya</taxon>
        <taxon>Ascomycota</taxon>
        <taxon>Pezizomycotina</taxon>
        <taxon>Eurotiomycetes</taxon>
        <taxon>Eurotiomycetidae</taxon>
        <taxon>Eurotiales</taxon>
        <taxon>Aspergillaceae</taxon>
        <taxon>Penicillium</taxon>
    </lineage>
</organism>
<name>A0A9X0CCS8_9EURO</name>
<protein>
    <submittedName>
        <fullName evidence="1">Serine protein kinase</fullName>
    </submittedName>
</protein>
<keyword evidence="2" id="KW-1185">Reference proteome</keyword>
<dbReference type="GO" id="GO:0016301">
    <property type="term" value="F:kinase activity"/>
    <property type="evidence" value="ECO:0007669"/>
    <property type="project" value="UniProtKB-KW"/>
</dbReference>
<sequence>MVSTLPNNTYSYYSSGQATIILSTEKQIIDDKFKFNTDTCLVYAEELEITSNITAHGKNIGLFCHEVTIPKSVSIDVSGENGVAGSNKINQDAGPGGNGKNGGNVWICVRSLPEKNAFNNLKIEAYGGVGGTGGDSSISISPDTGKLKETKGGDGGDGGNGAAMDAAFALQKVHGRSWPDQALCLAEPVLSDSLPRYLSAENKGFLQLLKSLSGVLQNLASRFEALSKAGLSKEICDSASSLTQEVKTNLAKKDQAPKDVTTETVTLLQETLASVCSIGQQTPSRDATHIFAAAEKAIRTVTPHIDSQLTHLITKLEEDLQRSLTDMQMTAYDLTKNNYKGSAGFGGYGAGKGGFKVKNSADGKEGSSSGLSRAKVLSFQGINRDLDVLQAYMFPEQCQMLLNKADDFFFSSNADEWKTAYALYNVLLDRLQVLNAFQGKRSGLLDALEGLETKLNVTNNPVIQLKSVYEQAVSRRNRLLLGQDMFGHVDSWVPRLSFGFYAESIEERFRVLKSTEELTAAYEEAVQKGNDVRALVDEGIRKMADVQKEAEAKIGLLTSTNGPLVSGVNKIALLTREIKLKRELLMDKLRRVRFTHDLDWTILLRGVSVLVSTVRDPASILDQVQRGYDILKEATGESAKNINGDAMNRNYIIDQLEQCGDTLESLENAVKTKKNNEIDIDDPGALKVLSTAANIRKILREFKNSIEPTDLRGVESALDSFTDVALNRNNTVLDYNASLQLLFEAINNREYSKSQGEALGQKRLTINPKAPAILFWLRKTRDTMRLGLMQRLNYESRAIRFWGLQKHLDLSLPGPLNSVVQLQQSQLNLKNAFEDCLHGYANNIRVTWPWHENDGGLRYELNKEELEVFKRRQLIPVSNGDDWVYSTSIRLEPGAAPFGSGRADVRINQVRLWLLGVQVNPDSGLRKRLLVKISHGGAETLQNTEGERFEVTHDAVNLQFEYNTAKVQGTDDFRSEFVFSKQELENNWSGGDSHPTASMIAAIGPFTEWRFAIRESQNTGLDMSSVTAAYVEFWGANRPFSVDYKTA</sequence>
<keyword evidence="1" id="KW-0808">Transferase</keyword>
<proteinExistence type="predicted"/>
<evidence type="ECO:0000313" key="2">
    <source>
        <dbReference type="Proteomes" id="UP001149954"/>
    </source>
</evidence>
<dbReference type="AlphaFoldDB" id="A0A9X0CCS8"/>
<dbReference type="OrthoDB" id="4363590at2759"/>
<dbReference type="EMBL" id="JAPWDS010000001">
    <property type="protein sequence ID" value="KAJ5520798.1"/>
    <property type="molecule type" value="Genomic_DNA"/>
</dbReference>
<reference evidence="1" key="2">
    <citation type="journal article" date="2023" name="IMA Fungus">
        <title>Comparative genomic study of the Penicillium genus elucidates a diverse pangenome and 15 lateral gene transfer events.</title>
        <authorList>
            <person name="Petersen C."/>
            <person name="Sorensen T."/>
            <person name="Nielsen M.R."/>
            <person name="Sondergaard T.E."/>
            <person name="Sorensen J.L."/>
            <person name="Fitzpatrick D.A."/>
            <person name="Frisvad J.C."/>
            <person name="Nielsen K.L."/>
        </authorList>
    </citation>
    <scope>NUCLEOTIDE SEQUENCE</scope>
    <source>
        <strain evidence="1">IBT 29495</strain>
    </source>
</reference>
<gene>
    <name evidence="1" type="ORF">N7463_001251</name>
</gene>
<accession>A0A9X0CCS8</accession>